<sequence>MISTHLKNGQQEDIFKESGRIAVTKPESDASRVEVYERNSDVALEAIGIPMKETAKCRLRSFSTSGRRSSRPMTSSGAMTTTTRSVASTSRSTNASRRSSVDLDGERTEIDAEGITAGEEQAGKYSTPEDRESHNQASQQSNKAAERNFEQNEYTRESSQSTSRRTWDVLWTGHSRAKATGTETNASSGGGIRKNVRLDFPRWTSAFGRRIHRGSTTTFESTREQSKMSTNPLELRSFNRMNRSLPTTLGQSEWGTKQQGAVDIAVGTLLLVLVLVLLVGILYTLFTGKKDSLVASCTDECLNAERYLERLINVKYNACGAFYERVCSSWSYTADSNFINDMVKEVWQRLNKSFLEDSASTVSSAQVRSARTIYRSCYAYARLETHLDSVLKDADKIMKFSSLHKVENWNELLQSLIRFSLEADMRTVFYVDLIGDKIRPVLHIAPGQSISRKLLNTVGMKAVHDFVREVLGAATQSILAIDQSVTNAFDTYDGFTEEQGSLERLLSDAIKGLSAIDWIVAVNKVVPKVSHVRVIDTIVANGMDGVRAALRVLTDAGLNKATEYLVANMAASIAVFDLVMPNFTTSPESTAAFCISVTGNIMHHSWIYVAAEILAIPNIHEELREMLAMVKEALLKSEVLSWTSDGVYTKAAKEVQNVSLLLARSRSRQRSVSADRVEASDVSGGDETASSLLAALFGALKAERSYVIMHPPSRDEMSLLKHEINNIVSYVASSNAIAVPALYQTPHLLYSKSVPAYFNYGTVGAVLAYETMIAFDLAASYTTLDGRRKYWWSDIGPERYNDTIGCLHQIHQDLGFSSGGLTISDEETNAMVTSSLSLRLAFDAMQGNLGAVTMNDASSAAWKQAARTFFTRFCLLSCSTGTSRTPLSPEERCLLPLYSMKEFGMAFDCRKEFYETISCTF</sequence>
<keyword evidence="2" id="KW-1185">Reference proteome</keyword>
<dbReference type="EMBL" id="CM023475">
    <property type="protein sequence ID" value="KAH7945769.1"/>
    <property type="molecule type" value="Genomic_DNA"/>
</dbReference>
<reference evidence="1" key="1">
    <citation type="submission" date="2020-05" db="EMBL/GenBank/DDBJ databases">
        <title>Large-scale comparative analyses of tick genomes elucidate their genetic diversity and vector capacities.</title>
        <authorList>
            <person name="Jia N."/>
            <person name="Wang J."/>
            <person name="Shi W."/>
            <person name="Du L."/>
            <person name="Sun Y."/>
            <person name="Zhan W."/>
            <person name="Jiang J."/>
            <person name="Wang Q."/>
            <person name="Zhang B."/>
            <person name="Ji P."/>
            <person name="Sakyi L.B."/>
            <person name="Cui X."/>
            <person name="Yuan T."/>
            <person name="Jiang B."/>
            <person name="Yang W."/>
            <person name="Lam T.T.-Y."/>
            <person name="Chang Q."/>
            <person name="Ding S."/>
            <person name="Wang X."/>
            <person name="Zhu J."/>
            <person name="Ruan X."/>
            <person name="Zhao L."/>
            <person name="Wei J."/>
            <person name="Que T."/>
            <person name="Du C."/>
            <person name="Cheng J."/>
            <person name="Dai P."/>
            <person name="Han X."/>
            <person name="Huang E."/>
            <person name="Gao Y."/>
            <person name="Liu J."/>
            <person name="Shao H."/>
            <person name="Ye R."/>
            <person name="Li L."/>
            <person name="Wei W."/>
            <person name="Wang X."/>
            <person name="Wang C."/>
            <person name="Yang T."/>
            <person name="Huo Q."/>
            <person name="Li W."/>
            <person name="Guo W."/>
            <person name="Chen H."/>
            <person name="Zhou L."/>
            <person name="Ni X."/>
            <person name="Tian J."/>
            <person name="Zhou Y."/>
            <person name="Sheng Y."/>
            <person name="Liu T."/>
            <person name="Pan Y."/>
            <person name="Xia L."/>
            <person name="Li J."/>
            <person name="Zhao F."/>
            <person name="Cao W."/>
        </authorList>
    </citation>
    <scope>NUCLEOTIDE SEQUENCE</scope>
    <source>
        <strain evidence="1">Dsil-2018</strain>
    </source>
</reference>
<gene>
    <name evidence="1" type="ORF">HPB49_015350</name>
</gene>
<protein>
    <submittedName>
        <fullName evidence="1">Uncharacterized protein</fullName>
    </submittedName>
</protein>
<name>A0ACB8CLQ2_DERSI</name>
<organism evidence="1 2">
    <name type="scientific">Dermacentor silvarum</name>
    <name type="common">Tick</name>
    <dbReference type="NCBI Taxonomy" id="543639"/>
    <lineage>
        <taxon>Eukaryota</taxon>
        <taxon>Metazoa</taxon>
        <taxon>Ecdysozoa</taxon>
        <taxon>Arthropoda</taxon>
        <taxon>Chelicerata</taxon>
        <taxon>Arachnida</taxon>
        <taxon>Acari</taxon>
        <taxon>Parasitiformes</taxon>
        <taxon>Ixodida</taxon>
        <taxon>Ixodoidea</taxon>
        <taxon>Ixodidae</taxon>
        <taxon>Rhipicephalinae</taxon>
        <taxon>Dermacentor</taxon>
    </lineage>
</organism>
<comment type="caution">
    <text evidence="1">The sequence shown here is derived from an EMBL/GenBank/DDBJ whole genome shotgun (WGS) entry which is preliminary data.</text>
</comment>
<evidence type="ECO:0000313" key="1">
    <source>
        <dbReference type="EMBL" id="KAH7945769.1"/>
    </source>
</evidence>
<evidence type="ECO:0000313" key="2">
    <source>
        <dbReference type="Proteomes" id="UP000821865"/>
    </source>
</evidence>
<proteinExistence type="predicted"/>
<accession>A0ACB8CLQ2</accession>
<dbReference type="Proteomes" id="UP000821865">
    <property type="component" value="Chromosome 6"/>
</dbReference>